<accession>A0ABT2FIW0</accession>
<dbReference type="EMBL" id="JAKOGG010000001">
    <property type="protein sequence ID" value="MCS4555151.1"/>
    <property type="molecule type" value="Genomic_DNA"/>
</dbReference>
<keyword evidence="2" id="KW-1185">Reference proteome</keyword>
<dbReference type="Proteomes" id="UP001201549">
    <property type="component" value="Unassembled WGS sequence"/>
</dbReference>
<sequence length="174" mass="19490">MDIKQLIVRNGADIDVSHQQGVKLTDEPILTLSAAGYNNIISTIYVNGTPLARLHWANHYSFELLYVPATQVLFVGAGSLSARIHLPTARVIGQCHPFLFWGFSQVHEQQYVLEQGEVECMLYRPDGEIITRAPCDPPYELDVTERGVKLTSDLFGETWLEFPDDAASRRSDKG</sequence>
<proteinExistence type="predicted"/>
<protein>
    <submittedName>
        <fullName evidence="1">Uncharacterized protein</fullName>
    </submittedName>
</protein>
<gene>
    <name evidence="1" type="ORF">L9G74_01740</name>
</gene>
<reference evidence="1 2" key="1">
    <citation type="submission" date="2022-02" db="EMBL/GenBank/DDBJ databases">
        <authorList>
            <person name="Zhuang L."/>
        </authorList>
    </citation>
    <scope>NUCLEOTIDE SEQUENCE [LARGE SCALE GENOMIC DNA]</scope>
    <source>
        <strain evidence="1 2">C32</strain>
    </source>
</reference>
<evidence type="ECO:0000313" key="2">
    <source>
        <dbReference type="Proteomes" id="UP001201549"/>
    </source>
</evidence>
<reference evidence="2" key="2">
    <citation type="submission" date="2023-07" db="EMBL/GenBank/DDBJ databases">
        <title>Shewanella mangrovi sp. nov., an acetaldehyde- degrading bacterium isolated from mangrove sediment.</title>
        <authorList>
            <person name="Liu Y."/>
        </authorList>
    </citation>
    <scope>NUCLEOTIDE SEQUENCE [LARGE SCALE GENOMIC DNA]</scope>
    <source>
        <strain evidence="2">C32</strain>
    </source>
</reference>
<name>A0ABT2FIW0_9GAMM</name>
<organism evidence="1 2">
    <name type="scientific">Shewanella electrica</name>
    <dbReference type="NCBI Taxonomy" id="515560"/>
    <lineage>
        <taxon>Bacteria</taxon>
        <taxon>Pseudomonadati</taxon>
        <taxon>Pseudomonadota</taxon>
        <taxon>Gammaproteobacteria</taxon>
        <taxon>Alteromonadales</taxon>
        <taxon>Shewanellaceae</taxon>
        <taxon>Shewanella</taxon>
    </lineage>
</organism>
<comment type="caution">
    <text evidence="1">The sequence shown here is derived from an EMBL/GenBank/DDBJ whole genome shotgun (WGS) entry which is preliminary data.</text>
</comment>
<evidence type="ECO:0000313" key="1">
    <source>
        <dbReference type="EMBL" id="MCS4555151.1"/>
    </source>
</evidence>
<dbReference type="RefSeq" id="WP_238894553.1">
    <property type="nucleotide sequence ID" value="NZ_JAKOGG010000001.1"/>
</dbReference>